<proteinExistence type="predicted"/>
<dbReference type="EMBL" id="JACHNC010000001">
    <property type="protein sequence ID" value="MBB4751214.1"/>
    <property type="molecule type" value="Genomic_DNA"/>
</dbReference>
<protein>
    <submittedName>
        <fullName evidence="1">Uncharacterized protein</fullName>
    </submittedName>
</protein>
<evidence type="ECO:0000313" key="2">
    <source>
        <dbReference type="Proteomes" id="UP000590511"/>
    </source>
</evidence>
<reference evidence="1 2" key="1">
    <citation type="submission" date="2020-08" db="EMBL/GenBank/DDBJ databases">
        <title>Sequencing the genomes of 1000 actinobacteria strains.</title>
        <authorList>
            <person name="Klenk H.-P."/>
        </authorList>
    </citation>
    <scope>NUCLEOTIDE SEQUENCE [LARGE SCALE GENOMIC DNA]</scope>
    <source>
        <strain evidence="1 2">DSM 43150</strain>
    </source>
</reference>
<name>A0A7W7HIM9_9ACTN</name>
<organism evidence="1 2">
    <name type="scientific">Actinoplanes lobatus</name>
    <dbReference type="NCBI Taxonomy" id="113568"/>
    <lineage>
        <taxon>Bacteria</taxon>
        <taxon>Bacillati</taxon>
        <taxon>Actinomycetota</taxon>
        <taxon>Actinomycetes</taxon>
        <taxon>Micromonosporales</taxon>
        <taxon>Micromonosporaceae</taxon>
        <taxon>Actinoplanes</taxon>
    </lineage>
</organism>
<gene>
    <name evidence="1" type="ORF">BJ964_005375</name>
</gene>
<accession>A0A7W7HIM9</accession>
<dbReference type="RefSeq" id="WP_188123280.1">
    <property type="nucleotide sequence ID" value="NZ_BOMP01000122.1"/>
</dbReference>
<dbReference type="Proteomes" id="UP000590511">
    <property type="component" value="Unassembled WGS sequence"/>
</dbReference>
<comment type="caution">
    <text evidence="1">The sequence shown here is derived from an EMBL/GenBank/DDBJ whole genome shotgun (WGS) entry which is preliminary data.</text>
</comment>
<evidence type="ECO:0000313" key="1">
    <source>
        <dbReference type="EMBL" id="MBB4751214.1"/>
    </source>
</evidence>
<dbReference type="AlphaFoldDB" id="A0A7W7HIM9"/>
<sequence>MTVPGGFMPPISRFQYAPRVDHRMFVLLDPRSRPTPLDEGLPEHDEILRAGQHGVVFRSGGDLFRPAVTIERWAADPGTADGEWDEVAEASLSAPSGRLRLRSIMGEPAGPDLEVEGSQRLRAHTRGRGEAMERLTVETGYAGVEEWLIQLWPTRA</sequence>